<proteinExistence type="predicted"/>
<dbReference type="EMBL" id="KF900363">
    <property type="protein sequence ID" value="AIE92352.1"/>
    <property type="molecule type" value="Genomic_DNA"/>
</dbReference>
<sequence length="105" mass="12485">MIDKYEDPFVKISYMIGGDEYLKVARSLLKSQDGTDEEIASSTGLRINMVRKVLYDLFGKALITGVRVKDERKGWFVYRWRSRRDEVENFIENQKKRLVKDFNRD</sequence>
<dbReference type="InterPro" id="IPR024550">
    <property type="entry name" value="TFIIEa/SarR/Rpc3_HTH_dom"/>
</dbReference>
<dbReference type="PROSITE" id="PS51344">
    <property type="entry name" value="HTH_TFE_IIE"/>
    <property type="match status" value="1"/>
</dbReference>
<accession>A0A075FRN8</accession>
<evidence type="ECO:0000259" key="1">
    <source>
        <dbReference type="PROSITE" id="PS51344"/>
    </source>
</evidence>
<gene>
    <name evidence="2" type="primary">GTF2E1</name>
    <name evidence="2" type="synonym">TFA1</name>
    <name evidence="2" type="synonym">tfe</name>
    <name evidence="2" type="synonym">TFIIE1</name>
</gene>
<dbReference type="Gene3D" id="1.10.10.10">
    <property type="entry name" value="Winged helix-like DNA-binding domain superfamily/Winged helix DNA-binding domain"/>
    <property type="match status" value="1"/>
</dbReference>
<dbReference type="AlphaFoldDB" id="A0A075FRN8"/>
<dbReference type="Pfam" id="PF02002">
    <property type="entry name" value="TFIIE_alpha"/>
    <property type="match status" value="1"/>
</dbReference>
<dbReference type="InterPro" id="IPR036388">
    <property type="entry name" value="WH-like_DNA-bd_sf"/>
</dbReference>
<name>A0A075FRN8_9ARCH</name>
<protein>
    <submittedName>
        <fullName evidence="2">Transcription initiation factor IIE, alpha subunit (TFIIE1, GTF2E1, TFA1, tfe)</fullName>
    </submittedName>
</protein>
<reference evidence="2" key="1">
    <citation type="journal article" date="2014" name="Genome Biol. Evol.">
        <title>Pangenome evidence for extensive interdomain horizontal transfer affecting lineage core and shell genes in uncultured planktonic thaumarchaeota and euryarchaeota.</title>
        <authorList>
            <person name="Deschamps P."/>
            <person name="Zivanovic Y."/>
            <person name="Moreira D."/>
            <person name="Rodriguez-Valera F."/>
            <person name="Lopez-Garcia P."/>
        </authorList>
    </citation>
    <scope>NUCLEOTIDE SEQUENCE</scope>
</reference>
<dbReference type="SUPFAM" id="SSF46785">
    <property type="entry name" value="Winged helix' DNA-binding domain"/>
    <property type="match status" value="1"/>
</dbReference>
<feature type="domain" description="HTH TFE/IIEalpha-type" evidence="1">
    <location>
        <begin position="5"/>
        <end position="88"/>
    </location>
</feature>
<keyword evidence="2" id="KW-0648">Protein biosynthesis</keyword>
<dbReference type="InterPro" id="IPR036390">
    <property type="entry name" value="WH_DNA-bd_sf"/>
</dbReference>
<dbReference type="InterPro" id="IPR017919">
    <property type="entry name" value="TFIIE/TFIIEa_HTH"/>
</dbReference>
<evidence type="ECO:0000313" key="2">
    <source>
        <dbReference type="EMBL" id="AIE92352.1"/>
    </source>
</evidence>
<keyword evidence="2" id="KW-0396">Initiation factor</keyword>
<dbReference type="GO" id="GO:0003743">
    <property type="term" value="F:translation initiation factor activity"/>
    <property type="evidence" value="ECO:0007669"/>
    <property type="project" value="UniProtKB-KW"/>
</dbReference>
<organism evidence="2">
    <name type="scientific">uncultured marine thaumarchaeote AD1000_21_H05</name>
    <dbReference type="NCBI Taxonomy" id="1455901"/>
    <lineage>
        <taxon>Archaea</taxon>
        <taxon>Nitrososphaerota</taxon>
        <taxon>environmental samples</taxon>
    </lineage>
</organism>